<evidence type="ECO:0000313" key="2">
    <source>
        <dbReference type="EMBL" id="JAI41383.1"/>
    </source>
</evidence>
<evidence type="ECO:0000256" key="1">
    <source>
        <dbReference type="SAM" id="MobiDB-lite"/>
    </source>
</evidence>
<gene>
    <name evidence="2" type="ORF">c0_g1_i1</name>
</gene>
<dbReference type="OrthoDB" id="10011262at2759"/>
<protein>
    <submittedName>
        <fullName evidence="2">Uncharacterized protein</fullName>
    </submittedName>
</protein>
<accession>A0A0K8VRC1</accession>
<reference evidence="2" key="1">
    <citation type="submission" date="2015-06" db="EMBL/GenBank/DDBJ databases">
        <authorList>
            <person name="Hoefler B.C."/>
            <person name="Straight P.D."/>
        </authorList>
    </citation>
    <scope>NUCLEOTIDE SEQUENCE</scope>
</reference>
<proteinExistence type="predicted"/>
<organism evidence="2">
    <name type="scientific">Bactrocera latifrons</name>
    <name type="common">Malaysian fruit fly</name>
    <name type="synonym">Chaetodacus latifrons</name>
    <dbReference type="NCBI Taxonomy" id="174628"/>
    <lineage>
        <taxon>Eukaryota</taxon>
        <taxon>Metazoa</taxon>
        <taxon>Ecdysozoa</taxon>
        <taxon>Arthropoda</taxon>
        <taxon>Hexapoda</taxon>
        <taxon>Insecta</taxon>
        <taxon>Pterygota</taxon>
        <taxon>Neoptera</taxon>
        <taxon>Endopterygota</taxon>
        <taxon>Diptera</taxon>
        <taxon>Brachycera</taxon>
        <taxon>Muscomorpha</taxon>
        <taxon>Tephritoidea</taxon>
        <taxon>Tephritidae</taxon>
        <taxon>Bactrocera</taxon>
        <taxon>Bactrocera</taxon>
    </lineage>
</organism>
<name>A0A0K8VRC1_BACLA</name>
<sequence length="258" mass="28381">MIGELPAALTSRKNALNLIFGGDVSRVNFGLMAKLDMICLTLNALQLSTNILVYAVINPCFMPEFFECLRAASDFCCNILCCRCLRRSRCFCCTTHHTTRSPAENDLIEYGCENATVDGRIDAVSAGTNGNWDTDPEDAGGMPGGDLYRYWRNSVTTPRTPNRYRFSSEHGAHKHDQVWSTDTAWKRSSSFGEYAFDNLALEIGAAIGKVTHNCVEEYTEADTAVCDGSTQARAESTEASEGCTEITAKQTKRHSLAL</sequence>
<dbReference type="EMBL" id="GDHF01010931">
    <property type="protein sequence ID" value="JAI41383.1"/>
    <property type="molecule type" value="Transcribed_RNA"/>
</dbReference>
<feature type="region of interest" description="Disordered" evidence="1">
    <location>
        <begin position="234"/>
        <end position="258"/>
    </location>
</feature>
<dbReference type="AlphaFoldDB" id="A0A0K8VRC1"/>